<dbReference type="InterPro" id="IPR028021">
    <property type="entry name" value="Katanin_C-terminal"/>
</dbReference>
<dbReference type="GO" id="GO:0008017">
    <property type="term" value="F:microtubule binding"/>
    <property type="evidence" value="ECO:0007669"/>
    <property type="project" value="InterPro"/>
</dbReference>
<protein>
    <submittedName>
        <fullName evidence="5">KATNB1-like protein 1</fullName>
    </submittedName>
</protein>
<evidence type="ECO:0000256" key="3">
    <source>
        <dbReference type="ARBA" id="ARBA00023212"/>
    </source>
</evidence>
<proteinExistence type="evidence at transcript level"/>
<dbReference type="InterPro" id="IPR042404">
    <property type="entry name" value="KATNBL1"/>
</dbReference>
<reference evidence="5" key="1">
    <citation type="submission" date="2020-04" db="EMBL/GenBank/DDBJ databases">
        <authorList>
            <person name="Neveu A P."/>
        </authorList>
    </citation>
    <scope>NUCLEOTIDE SEQUENCE</scope>
    <source>
        <tissue evidence="5">Whole embryo</tissue>
    </source>
</reference>
<evidence type="ECO:0000313" key="5">
    <source>
        <dbReference type="EMBL" id="CAB3257961.1"/>
    </source>
</evidence>
<dbReference type="AlphaFoldDB" id="A0A6F9DG95"/>
<dbReference type="Pfam" id="PF13925">
    <property type="entry name" value="Katanin_con80"/>
    <property type="match status" value="1"/>
</dbReference>
<keyword evidence="3" id="KW-0206">Cytoskeleton</keyword>
<dbReference type="PANTHER" id="PTHR14682">
    <property type="entry name" value="KATNB1-LIKE PROTEIN 1"/>
    <property type="match status" value="1"/>
</dbReference>
<evidence type="ECO:0000256" key="1">
    <source>
        <dbReference type="ARBA" id="ARBA00004245"/>
    </source>
</evidence>
<evidence type="ECO:0000256" key="2">
    <source>
        <dbReference type="ARBA" id="ARBA00022490"/>
    </source>
</evidence>
<keyword evidence="2" id="KW-0963">Cytoplasm</keyword>
<dbReference type="GO" id="GO:0005730">
    <property type="term" value="C:nucleolus"/>
    <property type="evidence" value="ECO:0007669"/>
    <property type="project" value="TreeGrafter"/>
</dbReference>
<sequence>MSRNDENIKQLVQGHAAMVNVLENRALRLNAALTFWKKRDIPQLVAYLIRMKDDGLYVDVLPFVTKCIAEDETSNKQQVTLGACLELMPAVENLLRKKYEDYLIVCLDFMRTVIKRWYNELRAMSKQKPGQELEQSLSIPPVYTKLLSMTESIERLSKRNGNIGSKAKVVLEMLNQL</sequence>
<dbReference type="EMBL" id="LR786121">
    <property type="protein sequence ID" value="CAB3257961.1"/>
    <property type="molecule type" value="mRNA"/>
</dbReference>
<dbReference type="PANTHER" id="PTHR14682:SF1">
    <property type="entry name" value="KATNB1-LIKE PROTEIN 1"/>
    <property type="match status" value="1"/>
</dbReference>
<organism evidence="5">
    <name type="scientific">Phallusia mammillata</name>
    <dbReference type="NCBI Taxonomy" id="59560"/>
    <lineage>
        <taxon>Eukaryota</taxon>
        <taxon>Metazoa</taxon>
        <taxon>Chordata</taxon>
        <taxon>Tunicata</taxon>
        <taxon>Ascidiacea</taxon>
        <taxon>Phlebobranchia</taxon>
        <taxon>Ascidiidae</taxon>
        <taxon>Phallusia</taxon>
    </lineage>
</organism>
<dbReference type="GO" id="GO:0005856">
    <property type="term" value="C:cytoskeleton"/>
    <property type="evidence" value="ECO:0007669"/>
    <property type="project" value="UniProtKB-SubCell"/>
</dbReference>
<comment type="subcellular location">
    <subcellularLocation>
        <location evidence="1">Cytoplasm</location>
        <location evidence="1">Cytoskeleton</location>
    </subcellularLocation>
</comment>
<gene>
    <name evidence="5" type="primary">Katnbl1</name>
</gene>
<feature type="domain" description="Katanin p80 subunit C-terminal" evidence="4">
    <location>
        <begin position="13"/>
        <end position="173"/>
    </location>
</feature>
<name>A0A6F9DG95_9ASCI</name>
<accession>A0A6F9DG95</accession>
<evidence type="ECO:0000259" key="4">
    <source>
        <dbReference type="Pfam" id="PF13925"/>
    </source>
</evidence>